<organism evidence="5 6">
    <name type="scientific">Nelumbo nucifera</name>
    <name type="common">Sacred lotus</name>
    <dbReference type="NCBI Taxonomy" id="4432"/>
    <lineage>
        <taxon>Eukaryota</taxon>
        <taxon>Viridiplantae</taxon>
        <taxon>Streptophyta</taxon>
        <taxon>Embryophyta</taxon>
        <taxon>Tracheophyta</taxon>
        <taxon>Spermatophyta</taxon>
        <taxon>Magnoliopsida</taxon>
        <taxon>Proteales</taxon>
        <taxon>Nelumbonaceae</taxon>
        <taxon>Nelumbo</taxon>
    </lineage>
</organism>
<dbReference type="EC" id="2.5.1.18" evidence="1"/>
<dbReference type="SFLD" id="SFLDS00019">
    <property type="entry name" value="Glutathione_Transferase_(cytos"/>
    <property type="match status" value="1"/>
</dbReference>
<dbReference type="Pfam" id="PF02798">
    <property type="entry name" value="GST_N"/>
    <property type="match status" value="1"/>
</dbReference>
<dbReference type="CDD" id="cd03058">
    <property type="entry name" value="GST_N_Tau"/>
    <property type="match status" value="1"/>
</dbReference>
<dbReference type="PANTHER" id="PTHR44548:SF3">
    <property type="entry name" value="GST N-TERMINAL DOMAIN-CONTAINING PROTEIN"/>
    <property type="match status" value="1"/>
</dbReference>
<proteinExistence type="predicted"/>
<keyword evidence="6" id="KW-1185">Reference proteome</keyword>
<dbReference type="FunFam" id="3.40.30.10:FF:000014">
    <property type="entry name" value="Tau class glutathione S-transferase"/>
    <property type="match status" value="1"/>
</dbReference>
<keyword evidence="2" id="KW-0808">Transferase</keyword>
<dbReference type="EMBL" id="DUZY01000001">
    <property type="protein sequence ID" value="DAD20129.1"/>
    <property type="molecule type" value="Genomic_DNA"/>
</dbReference>
<dbReference type="InterPro" id="IPR036249">
    <property type="entry name" value="Thioredoxin-like_sf"/>
</dbReference>
<evidence type="ECO:0000256" key="3">
    <source>
        <dbReference type="ARBA" id="ARBA00047960"/>
    </source>
</evidence>
<accession>A0A822XM38</accession>
<evidence type="ECO:0000256" key="2">
    <source>
        <dbReference type="ARBA" id="ARBA00022679"/>
    </source>
</evidence>
<gene>
    <name evidence="5" type="ORF">HUJ06_021592</name>
</gene>
<comment type="catalytic activity">
    <reaction evidence="3">
        <text>RX + glutathione = an S-substituted glutathione + a halide anion + H(+)</text>
        <dbReference type="Rhea" id="RHEA:16437"/>
        <dbReference type="ChEBI" id="CHEBI:15378"/>
        <dbReference type="ChEBI" id="CHEBI:16042"/>
        <dbReference type="ChEBI" id="CHEBI:17792"/>
        <dbReference type="ChEBI" id="CHEBI:57925"/>
        <dbReference type="ChEBI" id="CHEBI:90779"/>
        <dbReference type="EC" id="2.5.1.18"/>
    </reaction>
</comment>
<dbReference type="Gene3D" id="1.20.1050.10">
    <property type="match status" value="1"/>
</dbReference>
<dbReference type="Proteomes" id="UP000607653">
    <property type="component" value="Unassembled WGS sequence"/>
</dbReference>
<evidence type="ECO:0000256" key="1">
    <source>
        <dbReference type="ARBA" id="ARBA00012452"/>
    </source>
</evidence>
<feature type="domain" description="GST N-terminal" evidence="4">
    <location>
        <begin position="2"/>
        <end position="81"/>
    </location>
</feature>
<dbReference type="InterPro" id="IPR004045">
    <property type="entry name" value="Glutathione_S-Trfase_N"/>
</dbReference>
<name>A0A822XM38_NELNU</name>
<evidence type="ECO:0000313" key="5">
    <source>
        <dbReference type="EMBL" id="DAD20129.1"/>
    </source>
</evidence>
<dbReference type="Gene3D" id="3.40.30.10">
    <property type="entry name" value="Glutaredoxin"/>
    <property type="match status" value="1"/>
</dbReference>
<dbReference type="SUPFAM" id="SSF52833">
    <property type="entry name" value="Thioredoxin-like"/>
    <property type="match status" value="1"/>
</dbReference>
<evidence type="ECO:0000259" key="4">
    <source>
        <dbReference type="PROSITE" id="PS50404"/>
    </source>
</evidence>
<reference evidence="5 6" key="1">
    <citation type="journal article" date="2020" name="Mol. Biol. Evol.">
        <title>Distinct Expression and Methylation Patterns for Genes with Different Fates following a Single Whole-Genome Duplication in Flowering Plants.</title>
        <authorList>
            <person name="Shi T."/>
            <person name="Rahmani R.S."/>
            <person name="Gugger P.F."/>
            <person name="Wang M."/>
            <person name="Li H."/>
            <person name="Zhang Y."/>
            <person name="Li Z."/>
            <person name="Wang Q."/>
            <person name="Van de Peer Y."/>
            <person name="Marchal K."/>
            <person name="Chen J."/>
        </authorList>
    </citation>
    <scope>NUCLEOTIDE SEQUENCE [LARGE SCALE GENOMIC DNA]</scope>
    <source>
        <tissue evidence="5">Leaf</tissue>
    </source>
</reference>
<evidence type="ECO:0000313" key="6">
    <source>
        <dbReference type="Proteomes" id="UP000607653"/>
    </source>
</evidence>
<dbReference type="InterPro" id="IPR040079">
    <property type="entry name" value="Glutathione_S-Trfase"/>
</dbReference>
<protein>
    <recommendedName>
        <fullName evidence="1">glutathione transferase</fullName>
        <ecNumber evidence="1">2.5.1.18</ecNumber>
    </recommendedName>
</protein>
<dbReference type="PANTHER" id="PTHR44548">
    <property type="entry name" value="GST N-TERMINAL DOMAIN-CONTAINING PROTEIN"/>
    <property type="match status" value="1"/>
</dbReference>
<sequence length="123" mass="14593">MEQVKLFGAFPSAYVYRVIWALKLKGVQFEYMEEDLSNKSALLLEYNPVHKKVPVLVHGGVPIAESIVILEYIEETWPNDHPLLPQDPYERAQARFWIKYLEGKRFGLLGKNRRRHSQRRRKR</sequence>
<dbReference type="GO" id="GO:0004364">
    <property type="term" value="F:glutathione transferase activity"/>
    <property type="evidence" value="ECO:0007669"/>
    <property type="project" value="UniProtKB-EC"/>
</dbReference>
<comment type="caution">
    <text evidence="5">The sequence shown here is derived from an EMBL/GenBank/DDBJ whole genome shotgun (WGS) entry which is preliminary data.</text>
</comment>
<dbReference type="AlphaFoldDB" id="A0A822XM38"/>
<dbReference type="PROSITE" id="PS50404">
    <property type="entry name" value="GST_NTER"/>
    <property type="match status" value="1"/>
</dbReference>
<dbReference type="SFLD" id="SFLDG00358">
    <property type="entry name" value="Main_(cytGST)"/>
    <property type="match status" value="1"/>
</dbReference>